<reference evidence="4 5" key="1">
    <citation type="submission" date="2017-06" db="EMBL/GenBank/DDBJ databases">
        <authorList>
            <person name="Kim H.J."/>
            <person name="Triplett B.A."/>
        </authorList>
    </citation>
    <scope>NUCLEOTIDE SEQUENCE [LARGE SCALE GENOMIC DNA]</scope>
    <source>
        <strain evidence="4 5">DSM 29339</strain>
    </source>
</reference>
<dbReference type="OrthoDB" id="9795089at2"/>
<gene>
    <name evidence="4" type="ORF">SAMN05421757_101665</name>
</gene>
<dbReference type="PANTHER" id="PTHR16943">
    <property type="entry name" value="2-METHYLCITRATE DEHYDRATASE-RELATED"/>
    <property type="match status" value="1"/>
</dbReference>
<dbReference type="Gene3D" id="1.10.4100.10">
    <property type="entry name" value="2-methylcitrate dehydratase PrpD"/>
    <property type="match status" value="1"/>
</dbReference>
<sequence>MSPDADLHRFLLDLRWDDIPRPAQDRGRLLLLDLLGTAIAGTGTALHQSVLRYARRNLSGGRARVLFSDATLSPEGAALVGGMTIDAIDSHDGHRLTKGHVGCGLLPALLAALDDSGRRIAGTEFLTLLAAGYEIGSRAGIALHATVPDYHTSGAWSAVNCAAISGHVMGLGPEAFAHALGIAEYHGPRSQMMRVIAHPTMLKDGSGWGAMAGVSAAYLAAEGFTGAPAVTVLAPEVAPIWKSLGRDWEVMNQYVKGFPVCRWAQPAVQAALDLVESHAPSADEIDAVEVHSFAEAIALCRRVPETTEEAQYAIGWPLAAALVRRRIGVAEVSDGAFEDAALREMLGRIRYVEDAAMNARFPAERFAVLRLRLRSGAWIETGWTTAKGDPETAFGTAEMVDKFYRLGGDVCSRDRLDRIHGAVMGLDGGTGSFETLLSEMFAAPRQGRRAD</sequence>
<evidence type="ECO:0000313" key="4">
    <source>
        <dbReference type="EMBL" id="SNS27750.1"/>
    </source>
</evidence>
<feature type="domain" description="MmgE/PrpD C-terminal" evidence="3">
    <location>
        <begin position="258"/>
        <end position="418"/>
    </location>
</feature>
<evidence type="ECO:0000256" key="1">
    <source>
        <dbReference type="ARBA" id="ARBA00006174"/>
    </source>
</evidence>
<protein>
    <submittedName>
        <fullName evidence="4">2-methylcitrate dehydratase PrpD</fullName>
    </submittedName>
</protein>
<proteinExistence type="inferred from homology"/>
<dbReference type="PANTHER" id="PTHR16943:SF8">
    <property type="entry name" value="2-METHYLCITRATE DEHYDRATASE"/>
    <property type="match status" value="1"/>
</dbReference>
<dbReference type="InterPro" id="IPR042188">
    <property type="entry name" value="MmgE/PrpD_sf_2"/>
</dbReference>
<comment type="similarity">
    <text evidence="1">Belongs to the PrpD family.</text>
</comment>
<name>A0A239D5X8_9RHOB</name>
<dbReference type="InterPro" id="IPR005656">
    <property type="entry name" value="MmgE_PrpD"/>
</dbReference>
<dbReference type="Proteomes" id="UP000198426">
    <property type="component" value="Unassembled WGS sequence"/>
</dbReference>
<feature type="domain" description="MmgE/PrpD N-terminal" evidence="2">
    <location>
        <begin position="6"/>
        <end position="231"/>
    </location>
</feature>
<dbReference type="Pfam" id="PF03972">
    <property type="entry name" value="MmgE_PrpD_N"/>
    <property type="match status" value="1"/>
</dbReference>
<dbReference type="InterPro" id="IPR042183">
    <property type="entry name" value="MmgE/PrpD_sf_1"/>
</dbReference>
<dbReference type="GO" id="GO:0016829">
    <property type="term" value="F:lyase activity"/>
    <property type="evidence" value="ECO:0007669"/>
    <property type="project" value="InterPro"/>
</dbReference>
<dbReference type="EMBL" id="FZOY01000001">
    <property type="protein sequence ID" value="SNS27750.1"/>
    <property type="molecule type" value="Genomic_DNA"/>
</dbReference>
<dbReference type="InterPro" id="IPR045336">
    <property type="entry name" value="MmgE_PrpD_N"/>
</dbReference>
<dbReference type="InterPro" id="IPR036148">
    <property type="entry name" value="MmgE/PrpD_sf"/>
</dbReference>
<dbReference type="InterPro" id="IPR045337">
    <property type="entry name" value="MmgE_PrpD_C"/>
</dbReference>
<accession>A0A239D5X8</accession>
<evidence type="ECO:0000313" key="5">
    <source>
        <dbReference type="Proteomes" id="UP000198426"/>
    </source>
</evidence>
<dbReference type="SUPFAM" id="SSF103378">
    <property type="entry name" value="2-methylcitrate dehydratase PrpD"/>
    <property type="match status" value="1"/>
</dbReference>
<evidence type="ECO:0000259" key="3">
    <source>
        <dbReference type="Pfam" id="PF19305"/>
    </source>
</evidence>
<dbReference type="Pfam" id="PF19305">
    <property type="entry name" value="MmgE_PrpD_C"/>
    <property type="match status" value="1"/>
</dbReference>
<dbReference type="Gene3D" id="3.30.1330.120">
    <property type="entry name" value="2-methylcitrate dehydratase PrpD"/>
    <property type="match status" value="1"/>
</dbReference>
<dbReference type="AlphaFoldDB" id="A0A239D5X8"/>
<organism evidence="4 5">
    <name type="scientific">Tropicimonas sediminicola</name>
    <dbReference type="NCBI Taxonomy" id="1031541"/>
    <lineage>
        <taxon>Bacteria</taxon>
        <taxon>Pseudomonadati</taxon>
        <taxon>Pseudomonadota</taxon>
        <taxon>Alphaproteobacteria</taxon>
        <taxon>Rhodobacterales</taxon>
        <taxon>Roseobacteraceae</taxon>
        <taxon>Tropicimonas</taxon>
    </lineage>
</organism>
<evidence type="ECO:0000259" key="2">
    <source>
        <dbReference type="Pfam" id="PF03972"/>
    </source>
</evidence>
<keyword evidence="5" id="KW-1185">Reference proteome</keyword>
<dbReference type="RefSeq" id="WP_089231232.1">
    <property type="nucleotide sequence ID" value="NZ_FZOY01000001.1"/>
</dbReference>